<dbReference type="GO" id="GO:0015179">
    <property type="term" value="F:L-amino acid transmembrane transporter activity"/>
    <property type="evidence" value="ECO:0007669"/>
    <property type="project" value="TreeGrafter"/>
</dbReference>
<dbReference type="Proteomes" id="UP000887574">
    <property type="component" value="Unplaced"/>
</dbReference>
<keyword evidence="2" id="KW-1185">Reference proteome</keyword>
<dbReference type="WBParaSite" id="jg24224">
    <property type="protein sequence ID" value="jg24224"/>
    <property type="gene ID" value="jg24224"/>
</dbReference>
<protein>
    <submittedName>
        <fullName evidence="3">Uncharacterized protein</fullName>
    </submittedName>
</protein>
<evidence type="ECO:0000256" key="1">
    <source>
        <dbReference type="SAM" id="Phobius"/>
    </source>
</evidence>
<keyword evidence="1" id="KW-0812">Transmembrane</keyword>
<feature type="transmembrane region" description="Helical" evidence="1">
    <location>
        <begin position="113"/>
        <end position="134"/>
    </location>
</feature>
<dbReference type="PANTHER" id="PTHR11785">
    <property type="entry name" value="AMINO ACID TRANSPORTER"/>
    <property type="match status" value="1"/>
</dbReference>
<evidence type="ECO:0000313" key="3">
    <source>
        <dbReference type="WBParaSite" id="jg24224"/>
    </source>
</evidence>
<evidence type="ECO:0000313" key="2">
    <source>
        <dbReference type="Proteomes" id="UP000887574"/>
    </source>
</evidence>
<dbReference type="Gene3D" id="1.20.1740.10">
    <property type="entry name" value="Amino acid/polyamine transporter I"/>
    <property type="match status" value="2"/>
</dbReference>
<name>A0A915DZ38_9BILA</name>
<feature type="transmembrane region" description="Helical" evidence="1">
    <location>
        <begin position="42"/>
        <end position="64"/>
    </location>
</feature>
<keyword evidence="1" id="KW-0472">Membrane</keyword>
<accession>A0A915DZ38</accession>
<dbReference type="PANTHER" id="PTHR11785:SF523">
    <property type="entry name" value="AMINO ACID TRANSPORTER PROTEIN 6"/>
    <property type="match status" value="1"/>
</dbReference>
<sequence>MDNSRNANKMGKWGATSYLIGNIVGSGVFITPSSILSNASSVGVSLIIWTVSAVISALGAYCYVELGTSIRLRILVPCEVESNCIRFYGSEYIIQGLNIQFCNPQTLFISRKLIGFSLVWLLLFLNFFSLRTTVSRFQMVATLAKVLSAAIIIVTGFYLIVAGIFQDTP</sequence>
<dbReference type="AlphaFoldDB" id="A0A915DZ38"/>
<feature type="transmembrane region" description="Helical" evidence="1">
    <location>
        <begin position="12"/>
        <end position="30"/>
    </location>
</feature>
<keyword evidence="1" id="KW-1133">Transmembrane helix</keyword>
<feature type="transmembrane region" description="Helical" evidence="1">
    <location>
        <begin position="146"/>
        <end position="165"/>
    </location>
</feature>
<reference evidence="3" key="1">
    <citation type="submission" date="2022-11" db="UniProtKB">
        <authorList>
            <consortium name="WormBaseParasite"/>
        </authorList>
    </citation>
    <scope>IDENTIFICATION</scope>
</reference>
<proteinExistence type="predicted"/>
<dbReference type="InterPro" id="IPR050598">
    <property type="entry name" value="AminoAcid_Transporter"/>
</dbReference>
<organism evidence="2 3">
    <name type="scientific">Ditylenchus dipsaci</name>
    <dbReference type="NCBI Taxonomy" id="166011"/>
    <lineage>
        <taxon>Eukaryota</taxon>
        <taxon>Metazoa</taxon>
        <taxon>Ecdysozoa</taxon>
        <taxon>Nematoda</taxon>
        <taxon>Chromadorea</taxon>
        <taxon>Rhabditida</taxon>
        <taxon>Tylenchina</taxon>
        <taxon>Tylenchomorpha</taxon>
        <taxon>Sphaerularioidea</taxon>
        <taxon>Anguinidae</taxon>
        <taxon>Anguininae</taxon>
        <taxon>Ditylenchus</taxon>
    </lineage>
</organism>